<proteinExistence type="predicted"/>
<name>A0A2H5U412_RHIID</name>
<reference evidence="1 2" key="2">
    <citation type="journal article" date="2018" name="New Phytol.">
        <title>High intraspecific genome diversity in the model arbuscular mycorrhizal symbiont Rhizophagus irregularis.</title>
        <authorList>
            <person name="Chen E.C.H."/>
            <person name="Morin E."/>
            <person name="Beaudet D."/>
            <person name="Noel J."/>
            <person name="Yildirir G."/>
            <person name="Ndikumana S."/>
            <person name="Charron P."/>
            <person name="St-Onge C."/>
            <person name="Giorgi J."/>
            <person name="Kruger M."/>
            <person name="Marton T."/>
            <person name="Ropars J."/>
            <person name="Grigoriev I.V."/>
            <person name="Hainaut M."/>
            <person name="Henrissat B."/>
            <person name="Roux C."/>
            <person name="Martin F."/>
            <person name="Corradi N."/>
        </authorList>
    </citation>
    <scope>NUCLEOTIDE SEQUENCE [LARGE SCALE GENOMIC DNA]</scope>
    <source>
        <strain evidence="1 2">DAOM 197198</strain>
    </source>
</reference>
<gene>
    <name evidence="1" type="ORF">GLOIN_2v1707620</name>
</gene>
<dbReference type="Proteomes" id="UP000018888">
    <property type="component" value="Unassembled WGS sequence"/>
</dbReference>
<organism evidence="1 2">
    <name type="scientific">Rhizophagus irregularis (strain DAOM 181602 / DAOM 197198 / MUCL 43194)</name>
    <name type="common">Arbuscular mycorrhizal fungus</name>
    <name type="synonym">Glomus intraradices</name>
    <dbReference type="NCBI Taxonomy" id="747089"/>
    <lineage>
        <taxon>Eukaryota</taxon>
        <taxon>Fungi</taxon>
        <taxon>Fungi incertae sedis</taxon>
        <taxon>Mucoromycota</taxon>
        <taxon>Glomeromycotina</taxon>
        <taxon>Glomeromycetes</taxon>
        <taxon>Glomerales</taxon>
        <taxon>Glomeraceae</taxon>
        <taxon>Rhizophagus</taxon>
    </lineage>
</organism>
<accession>A0A2H5U412</accession>
<dbReference type="VEuPathDB" id="FungiDB:RhiirFUN_012997"/>
<sequence>MRNFLFYILSIIVILSLLHTSSVYSYPVGSCDIENCEDEMAEREYNPDPWSDEELTVLDLPVKNKLLQVLLNSFVAGF</sequence>
<evidence type="ECO:0000313" key="1">
    <source>
        <dbReference type="EMBL" id="POG61041.1"/>
    </source>
</evidence>
<dbReference type="AlphaFoldDB" id="A0A2H5U412"/>
<protein>
    <submittedName>
        <fullName evidence="1">Uncharacterized protein</fullName>
    </submittedName>
</protein>
<keyword evidence="2" id="KW-1185">Reference proteome</keyword>
<dbReference type="EMBL" id="AUPC02000359">
    <property type="protein sequence ID" value="POG61041.1"/>
    <property type="molecule type" value="Genomic_DNA"/>
</dbReference>
<reference evidence="1 2" key="1">
    <citation type="journal article" date="2013" name="Proc. Natl. Acad. Sci. U.S.A.">
        <title>Genome of an arbuscular mycorrhizal fungus provides insight into the oldest plant symbiosis.</title>
        <authorList>
            <person name="Tisserant E."/>
            <person name="Malbreil M."/>
            <person name="Kuo A."/>
            <person name="Kohler A."/>
            <person name="Symeonidi A."/>
            <person name="Balestrini R."/>
            <person name="Charron P."/>
            <person name="Duensing N."/>
            <person name="Frei Dit Frey N."/>
            <person name="Gianinazzi-Pearson V."/>
            <person name="Gilbert L.B."/>
            <person name="Handa Y."/>
            <person name="Herr J.R."/>
            <person name="Hijri M."/>
            <person name="Koul R."/>
            <person name="Kawaguchi M."/>
            <person name="Krajinski F."/>
            <person name="Lammers P.J."/>
            <person name="Masclaux F.G."/>
            <person name="Murat C."/>
            <person name="Morin E."/>
            <person name="Ndikumana S."/>
            <person name="Pagni M."/>
            <person name="Petitpierre D."/>
            <person name="Requena N."/>
            <person name="Rosikiewicz P."/>
            <person name="Riley R."/>
            <person name="Saito K."/>
            <person name="San Clemente H."/>
            <person name="Shapiro H."/>
            <person name="van Tuinen D."/>
            <person name="Becard G."/>
            <person name="Bonfante P."/>
            <person name="Paszkowski U."/>
            <person name="Shachar-Hill Y.Y."/>
            <person name="Tuskan G.A."/>
            <person name="Young P.W."/>
            <person name="Sanders I.R."/>
            <person name="Henrissat B."/>
            <person name="Rensing S.A."/>
            <person name="Grigoriev I.V."/>
            <person name="Corradi N."/>
            <person name="Roux C."/>
            <person name="Martin F."/>
        </authorList>
    </citation>
    <scope>NUCLEOTIDE SEQUENCE [LARGE SCALE GENOMIC DNA]</scope>
    <source>
        <strain evidence="1 2">DAOM 197198</strain>
    </source>
</reference>
<evidence type="ECO:0000313" key="2">
    <source>
        <dbReference type="Proteomes" id="UP000018888"/>
    </source>
</evidence>
<comment type="caution">
    <text evidence="1">The sequence shown here is derived from an EMBL/GenBank/DDBJ whole genome shotgun (WGS) entry which is preliminary data.</text>
</comment>